<accession>A0A917JHD5</accession>
<comment type="caution">
    <text evidence="2">The sequence shown here is derived from an EMBL/GenBank/DDBJ whole genome shotgun (WGS) entry which is preliminary data.</text>
</comment>
<evidence type="ECO:0000313" key="2">
    <source>
        <dbReference type="EMBL" id="GGI65309.1"/>
    </source>
</evidence>
<keyword evidence="3" id="KW-1185">Reference proteome</keyword>
<dbReference type="EMBL" id="BMDT01000003">
    <property type="protein sequence ID" value="GGI65309.1"/>
    <property type="molecule type" value="Genomic_DNA"/>
</dbReference>
<dbReference type="AlphaFoldDB" id="A0A917JHD5"/>
<organism evidence="2 3">
    <name type="scientific">Enterococcus alcedinis</name>
    <dbReference type="NCBI Taxonomy" id="1274384"/>
    <lineage>
        <taxon>Bacteria</taxon>
        <taxon>Bacillati</taxon>
        <taxon>Bacillota</taxon>
        <taxon>Bacilli</taxon>
        <taxon>Lactobacillales</taxon>
        <taxon>Enterococcaceae</taxon>
        <taxon>Enterococcus</taxon>
    </lineage>
</organism>
<proteinExistence type="predicted"/>
<dbReference type="GO" id="GO:0016747">
    <property type="term" value="F:acyltransferase activity, transferring groups other than amino-acyl groups"/>
    <property type="evidence" value="ECO:0007669"/>
    <property type="project" value="InterPro"/>
</dbReference>
<feature type="domain" description="N-acetyltransferase" evidence="1">
    <location>
        <begin position="1"/>
        <end position="154"/>
    </location>
</feature>
<dbReference type="Gene3D" id="3.40.630.30">
    <property type="match status" value="1"/>
</dbReference>
<reference evidence="2" key="1">
    <citation type="journal article" date="2014" name="Int. J. Syst. Evol. Microbiol.">
        <title>Complete genome sequence of Corynebacterium casei LMG S-19264T (=DSM 44701T), isolated from a smear-ripened cheese.</title>
        <authorList>
            <consortium name="US DOE Joint Genome Institute (JGI-PGF)"/>
            <person name="Walter F."/>
            <person name="Albersmeier A."/>
            <person name="Kalinowski J."/>
            <person name="Ruckert C."/>
        </authorList>
    </citation>
    <scope>NUCLEOTIDE SEQUENCE</scope>
    <source>
        <strain evidence="2">CCM 8433</strain>
    </source>
</reference>
<sequence length="154" mass="17957">MTKDQMRIVDQLVKDIWPEIYTPIIGTEQVNYMLETYQSLENIKKEIAQGDQYFILMADDQPVGYTAYRASSDEIYLSKLYLSERTRGQGYGKQVFAWYDQLAAGKKIRLNVNKYNQRAIAVYEHQGFQCVEACQNDIGQGYIMDDYVYLKDLS</sequence>
<dbReference type="Proteomes" id="UP000622610">
    <property type="component" value="Unassembled WGS sequence"/>
</dbReference>
<reference evidence="2" key="2">
    <citation type="submission" date="2020-09" db="EMBL/GenBank/DDBJ databases">
        <authorList>
            <person name="Sun Q."/>
            <person name="Sedlacek I."/>
        </authorList>
    </citation>
    <scope>NUCLEOTIDE SEQUENCE</scope>
    <source>
        <strain evidence="2">CCM 8433</strain>
    </source>
</reference>
<dbReference type="PROSITE" id="PS51186">
    <property type="entry name" value="GNAT"/>
    <property type="match status" value="1"/>
</dbReference>
<dbReference type="InterPro" id="IPR000182">
    <property type="entry name" value="GNAT_dom"/>
</dbReference>
<dbReference type="SUPFAM" id="SSF55729">
    <property type="entry name" value="Acyl-CoA N-acyltransferases (Nat)"/>
    <property type="match status" value="1"/>
</dbReference>
<dbReference type="InterPro" id="IPR016181">
    <property type="entry name" value="Acyl_CoA_acyltransferase"/>
</dbReference>
<dbReference type="CDD" id="cd04301">
    <property type="entry name" value="NAT_SF"/>
    <property type="match status" value="1"/>
</dbReference>
<dbReference type="RefSeq" id="WP_188367148.1">
    <property type="nucleotide sequence ID" value="NZ_BMDT01000003.1"/>
</dbReference>
<protein>
    <submittedName>
        <fullName evidence="2">Acetyltransferase</fullName>
    </submittedName>
</protein>
<gene>
    <name evidence="2" type="ORF">GCM10011482_09630</name>
</gene>
<evidence type="ECO:0000313" key="3">
    <source>
        <dbReference type="Proteomes" id="UP000622610"/>
    </source>
</evidence>
<name>A0A917JHD5_9ENTE</name>
<dbReference type="Pfam" id="PF00583">
    <property type="entry name" value="Acetyltransf_1"/>
    <property type="match status" value="1"/>
</dbReference>
<evidence type="ECO:0000259" key="1">
    <source>
        <dbReference type="PROSITE" id="PS51186"/>
    </source>
</evidence>